<dbReference type="HAMAP" id="MF_01006">
    <property type="entry name" value="Undec_diphosphatase"/>
    <property type="match status" value="1"/>
</dbReference>
<gene>
    <name evidence="17" type="primary">uppP</name>
    <name evidence="18" type="ORF">GH723_14680</name>
</gene>
<dbReference type="GO" id="GO:0005886">
    <property type="term" value="C:plasma membrane"/>
    <property type="evidence" value="ECO:0007669"/>
    <property type="project" value="UniProtKB-SubCell"/>
</dbReference>
<evidence type="ECO:0000256" key="6">
    <source>
        <dbReference type="ARBA" id="ARBA00022692"/>
    </source>
</evidence>
<dbReference type="GO" id="GO:0046677">
    <property type="term" value="P:response to antibiotic"/>
    <property type="evidence" value="ECO:0007669"/>
    <property type="project" value="UniProtKB-UniRule"/>
</dbReference>
<feature type="transmembrane region" description="Helical" evidence="17">
    <location>
        <begin position="159"/>
        <end position="180"/>
    </location>
</feature>
<dbReference type="PANTHER" id="PTHR30622:SF3">
    <property type="entry name" value="UNDECAPRENYL-DIPHOSPHATASE"/>
    <property type="match status" value="1"/>
</dbReference>
<comment type="miscellaneous">
    <text evidence="17">Bacitracin is thought to be involved in the inhibition of peptidoglycan synthesis by sequestering undecaprenyl diphosphate, thereby reducing the pool of lipid carrier available.</text>
</comment>
<evidence type="ECO:0000256" key="16">
    <source>
        <dbReference type="ARBA" id="ARBA00047594"/>
    </source>
</evidence>
<keyword evidence="8 17" id="KW-0133">Cell shape</keyword>
<evidence type="ECO:0000256" key="1">
    <source>
        <dbReference type="ARBA" id="ARBA00004651"/>
    </source>
</evidence>
<proteinExistence type="inferred from homology"/>
<dbReference type="GO" id="GO:0009252">
    <property type="term" value="P:peptidoglycan biosynthetic process"/>
    <property type="evidence" value="ECO:0007669"/>
    <property type="project" value="UniProtKB-KW"/>
</dbReference>
<keyword evidence="10 17" id="KW-1133">Transmembrane helix</keyword>
<dbReference type="GO" id="GO:0008360">
    <property type="term" value="P:regulation of cell shape"/>
    <property type="evidence" value="ECO:0007669"/>
    <property type="project" value="UniProtKB-KW"/>
</dbReference>
<sequence>MIGTSDSPVIEWIHRSTRLIAAAVGLGLLLLAGMAAMEAGDTALSIPEALLLGVIEGLTEFLPVSSTGHLTVVQELLGLTTSADAERSADAYAIIIQSGAILAVAVLYRTRIAAMLHGFKPGARHEPDRRLALALVMGFVPAGIVGLVAGDLIKEHLFGLWPTILAWAVGGVVLLAWPTASRSGKRSLKDVTVAHGAAIGVIQLIAMWPGVSRSLVTILAALILGYTMAAAVEFSFLLGVVTLGAATTYEAWDNGAQLISQFGVIAPAAGFLASLISAAAAVAWMVRYLERRGLAVFGWYRLAVAGVVGAAALVSGT</sequence>
<feature type="transmembrane region" description="Helical" evidence="17">
    <location>
        <begin position="217"/>
        <end position="246"/>
    </location>
</feature>
<evidence type="ECO:0000256" key="15">
    <source>
        <dbReference type="ARBA" id="ARBA00032932"/>
    </source>
</evidence>
<keyword evidence="13 17" id="KW-0961">Cell wall biogenesis/degradation</keyword>
<dbReference type="InterPro" id="IPR003824">
    <property type="entry name" value="UppP"/>
</dbReference>
<dbReference type="EMBL" id="CP045851">
    <property type="protein sequence ID" value="QGG96246.1"/>
    <property type="molecule type" value="Genomic_DNA"/>
</dbReference>
<feature type="transmembrane region" description="Helical" evidence="17">
    <location>
        <begin position="258"/>
        <end position="286"/>
    </location>
</feature>
<keyword evidence="5 17" id="KW-1003">Cell membrane</keyword>
<feature type="transmembrane region" description="Helical" evidence="17">
    <location>
        <begin position="91"/>
        <end position="110"/>
    </location>
</feature>
<evidence type="ECO:0000256" key="4">
    <source>
        <dbReference type="ARBA" id="ARBA00021581"/>
    </source>
</evidence>
<comment type="catalytic activity">
    <reaction evidence="16 17">
        <text>di-trans,octa-cis-undecaprenyl diphosphate + H2O = di-trans,octa-cis-undecaprenyl phosphate + phosphate + H(+)</text>
        <dbReference type="Rhea" id="RHEA:28094"/>
        <dbReference type="ChEBI" id="CHEBI:15377"/>
        <dbReference type="ChEBI" id="CHEBI:15378"/>
        <dbReference type="ChEBI" id="CHEBI:43474"/>
        <dbReference type="ChEBI" id="CHEBI:58405"/>
        <dbReference type="ChEBI" id="CHEBI:60392"/>
        <dbReference type="EC" id="3.6.1.27"/>
    </reaction>
</comment>
<keyword evidence="11 17" id="KW-0472">Membrane</keyword>
<feature type="transmembrane region" description="Helical" evidence="17">
    <location>
        <begin position="19"/>
        <end position="37"/>
    </location>
</feature>
<evidence type="ECO:0000256" key="14">
    <source>
        <dbReference type="ARBA" id="ARBA00032707"/>
    </source>
</evidence>
<evidence type="ECO:0000256" key="10">
    <source>
        <dbReference type="ARBA" id="ARBA00022989"/>
    </source>
</evidence>
<keyword evidence="7 17" id="KW-0378">Hydrolase</keyword>
<comment type="subcellular location">
    <subcellularLocation>
        <location evidence="1 17">Cell membrane</location>
        <topology evidence="1 17">Multi-pass membrane protein</topology>
    </subcellularLocation>
</comment>
<protein>
    <recommendedName>
        <fullName evidence="4 17">Undecaprenyl-diphosphatase</fullName>
        <ecNumber evidence="3 17">3.6.1.27</ecNumber>
    </recommendedName>
    <alternativeName>
        <fullName evidence="15 17">Bacitracin resistance protein</fullName>
    </alternativeName>
    <alternativeName>
        <fullName evidence="14 17">Undecaprenyl pyrophosphate phosphatase</fullName>
    </alternativeName>
</protein>
<evidence type="ECO:0000256" key="9">
    <source>
        <dbReference type="ARBA" id="ARBA00022984"/>
    </source>
</evidence>
<dbReference type="PANTHER" id="PTHR30622">
    <property type="entry name" value="UNDECAPRENYL-DIPHOSPHATASE"/>
    <property type="match status" value="1"/>
</dbReference>
<evidence type="ECO:0000256" key="5">
    <source>
        <dbReference type="ARBA" id="ARBA00022475"/>
    </source>
</evidence>
<name>A0A5Q2RP85_9ACTN</name>
<dbReference type="Pfam" id="PF02673">
    <property type="entry name" value="BacA"/>
    <property type="match status" value="1"/>
</dbReference>
<evidence type="ECO:0000256" key="3">
    <source>
        <dbReference type="ARBA" id="ARBA00012374"/>
    </source>
</evidence>
<evidence type="ECO:0000256" key="2">
    <source>
        <dbReference type="ARBA" id="ARBA00010621"/>
    </source>
</evidence>
<evidence type="ECO:0000256" key="12">
    <source>
        <dbReference type="ARBA" id="ARBA00023251"/>
    </source>
</evidence>
<reference evidence="18 19" key="1">
    <citation type="submission" date="2019-11" db="EMBL/GenBank/DDBJ databases">
        <authorList>
            <person name="He Y."/>
        </authorList>
    </citation>
    <scope>NUCLEOTIDE SEQUENCE [LARGE SCALE GENOMIC DNA]</scope>
    <source>
        <strain evidence="18 19">SCSIO 58843</strain>
    </source>
</reference>
<evidence type="ECO:0000256" key="13">
    <source>
        <dbReference type="ARBA" id="ARBA00023316"/>
    </source>
</evidence>
<keyword evidence="12 17" id="KW-0046">Antibiotic resistance</keyword>
<keyword evidence="6 17" id="KW-0812">Transmembrane</keyword>
<organism evidence="18 19">
    <name type="scientific">Actinomarinicola tropica</name>
    <dbReference type="NCBI Taxonomy" id="2789776"/>
    <lineage>
        <taxon>Bacteria</taxon>
        <taxon>Bacillati</taxon>
        <taxon>Actinomycetota</taxon>
        <taxon>Acidimicrobiia</taxon>
        <taxon>Acidimicrobiales</taxon>
        <taxon>Iamiaceae</taxon>
        <taxon>Actinomarinicola</taxon>
    </lineage>
</organism>
<evidence type="ECO:0000256" key="7">
    <source>
        <dbReference type="ARBA" id="ARBA00022801"/>
    </source>
</evidence>
<evidence type="ECO:0000256" key="8">
    <source>
        <dbReference type="ARBA" id="ARBA00022960"/>
    </source>
</evidence>
<dbReference type="Proteomes" id="UP000334019">
    <property type="component" value="Chromosome"/>
</dbReference>
<accession>A0A5Q2RP85</accession>
<dbReference type="GO" id="GO:0071555">
    <property type="term" value="P:cell wall organization"/>
    <property type="evidence" value="ECO:0007669"/>
    <property type="project" value="UniProtKB-KW"/>
</dbReference>
<comment type="similarity">
    <text evidence="2 17">Belongs to the UppP family.</text>
</comment>
<keyword evidence="9 17" id="KW-0573">Peptidoglycan synthesis</keyword>
<dbReference type="GO" id="GO:0050380">
    <property type="term" value="F:undecaprenyl-diphosphatase activity"/>
    <property type="evidence" value="ECO:0007669"/>
    <property type="project" value="UniProtKB-UniRule"/>
</dbReference>
<dbReference type="RefSeq" id="WP_153760352.1">
    <property type="nucleotide sequence ID" value="NZ_CP045851.1"/>
</dbReference>
<comment type="function">
    <text evidence="17">Catalyzes the dephosphorylation of undecaprenyl diphosphate (UPP). Confers resistance to bacitracin.</text>
</comment>
<dbReference type="EC" id="3.6.1.27" evidence="3 17"/>
<feature type="transmembrane region" description="Helical" evidence="17">
    <location>
        <begin position="298"/>
        <end position="316"/>
    </location>
</feature>
<dbReference type="KEGG" id="atq:GH723_14680"/>
<evidence type="ECO:0000256" key="11">
    <source>
        <dbReference type="ARBA" id="ARBA00023136"/>
    </source>
</evidence>
<dbReference type="AlphaFoldDB" id="A0A5Q2RP85"/>
<feature type="transmembrane region" description="Helical" evidence="17">
    <location>
        <begin position="131"/>
        <end position="153"/>
    </location>
</feature>
<evidence type="ECO:0000313" key="19">
    <source>
        <dbReference type="Proteomes" id="UP000334019"/>
    </source>
</evidence>
<keyword evidence="19" id="KW-1185">Reference proteome</keyword>
<feature type="transmembrane region" description="Helical" evidence="17">
    <location>
        <begin position="192"/>
        <end position="211"/>
    </location>
</feature>
<evidence type="ECO:0000313" key="18">
    <source>
        <dbReference type="EMBL" id="QGG96246.1"/>
    </source>
</evidence>
<evidence type="ECO:0000256" key="17">
    <source>
        <dbReference type="HAMAP-Rule" id="MF_01006"/>
    </source>
</evidence>